<name>A0A6N9YQT0_9ACTN</name>
<reference evidence="1 2" key="1">
    <citation type="submission" date="2020-02" db="EMBL/GenBank/DDBJ databases">
        <authorList>
            <person name="Li X.-J."/>
            <person name="Feng X.-M."/>
        </authorList>
    </citation>
    <scope>NUCLEOTIDE SEQUENCE [LARGE SCALE GENOMIC DNA]</scope>
    <source>
        <strain evidence="1 2">CGMCC 4.7225</strain>
    </source>
</reference>
<dbReference type="Proteomes" id="UP000469185">
    <property type="component" value="Unassembled WGS sequence"/>
</dbReference>
<dbReference type="InterPro" id="IPR002763">
    <property type="entry name" value="DUF72"/>
</dbReference>
<dbReference type="RefSeq" id="WP_163820161.1">
    <property type="nucleotide sequence ID" value="NZ_JAAGOB010000011.1"/>
</dbReference>
<organism evidence="1 2">
    <name type="scientific">Phytoactinopolyspora alkaliphila</name>
    <dbReference type="NCBI Taxonomy" id="1783498"/>
    <lineage>
        <taxon>Bacteria</taxon>
        <taxon>Bacillati</taxon>
        <taxon>Actinomycetota</taxon>
        <taxon>Actinomycetes</taxon>
        <taxon>Jiangellales</taxon>
        <taxon>Jiangellaceae</taxon>
        <taxon>Phytoactinopolyspora</taxon>
    </lineage>
</organism>
<accession>A0A6N9YQT0</accession>
<dbReference type="PANTHER" id="PTHR30348:SF4">
    <property type="entry name" value="DUF72 DOMAIN-CONTAINING PROTEIN"/>
    <property type="match status" value="1"/>
</dbReference>
<protein>
    <submittedName>
        <fullName evidence="1">DUF72 domain-containing protein</fullName>
    </submittedName>
</protein>
<evidence type="ECO:0000313" key="2">
    <source>
        <dbReference type="Proteomes" id="UP000469185"/>
    </source>
</evidence>
<gene>
    <name evidence="1" type="ORF">G1H11_18920</name>
</gene>
<evidence type="ECO:0000313" key="1">
    <source>
        <dbReference type="EMBL" id="NED97373.1"/>
    </source>
</evidence>
<dbReference type="SUPFAM" id="SSF117396">
    <property type="entry name" value="TM1631-like"/>
    <property type="match status" value="1"/>
</dbReference>
<keyword evidence="2" id="KW-1185">Reference proteome</keyword>
<dbReference type="InterPro" id="IPR036520">
    <property type="entry name" value="UPF0759_sf"/>
</dbReference>
<comment type="caution">
    <text evidence="1">The sequence shown here is derived from an EMBL/GenBank/DDBJ whole genome shotgun (WGS) entry which is preliminary data.</text>
</comment>
<dbReference type="AlphaFoldDB" id="A0A6N9YQT0"/>
<dbReference type="EMBL" id="JAAGOB010000011">
    <property type="protein sequence ID" value="NED97373.1"/>
    <property type="molecule type" value="Genomic_DNA"/>
</dbReference>
<dbReference type="Pfam" id="PF01904">
    <property type="entry name" value="DUF72"/>
    <property type="match status" value="1"/>
</dbReference>
<sequence>MPVTIGTSGWQYRDWRGVLYPEGLAQRRWLGRYVEAFATCENNSAFYRLPSRETFASWRAQLPGDFTMAVKTSRFLTHIKRLRDAEEPVQRFLDAAAGLGDRLGPVLVQLPPTMDADPARLDACLALFPDHVRVAVEFRHDSWWTDDVRAILTAHGAALCWADVRGRPRSPLWRTAAWAYLRMHQGMACPRPHYGDQAMRTWVRRLCGTWPENADVYVYFNNDPGGAAVRNAVRFAELTRAHGRVCTRTPRLGD</sequence>
<dbReference type="PANTHER" id="PTHR30348">
    <property type="entry name" value="UNCHARACTERIZED PROTEIN YECE"/>
    <property type="match status" value="1"/>
</dbReference>
<dbReference type="Gene3D" id="3.20.20.410">
    <property type="entry name" value="Protein of unknown function UPF0759"/>
    <property type="match status" value="1"/>
</dbReference>
<proteinExistence type="predicted"/>